<organism evidence="1 2">
    <name type="scientific">Microbispora rosea</name>
    <dbReference type="NCBI Taxonomy" id="58117"/>
    <lineage>
        <taxon>Bacteria</taxon>
        <taxon>Bacillati</taxon>
        <taxon>Actinomycetota</taxon>
        <taxon>Actinomycetes</taxon>
        <taxon>Streptosporangiales</taxon>
        <taxon>Streptosporangiaceae</taxon>
        <taxon>Microbispora</taxon>
    </lineage>
</organism>
<dbReference type="Proteomes" id="UP000186096">
    <property type="component" value="Unassembled WGS sequence"/>
</dbReference>
<protein>
    <recommendedName>
        <fullName evidence="3">Glycosyl transferases group 1</fullName>
    </recommendedName>
</protein>
<dbReference type="AlphaFoldDB" id="A0A1N6T991"/>
<dbReference type="EMBL" id="FTNI01000002">
    <property type="protein sequence ID" value="SIQ49666.1"/>
    <property type="molecule type" value="Genomic_DNA"/>
</dbReference>
<dbReference type="STRING" id="58117.SAMN05421833_102258"/>
<dbReference type="OrthoDB" id="9806653at2"/>
<gene>
    <name evidence="1" type="ORF">SAMN05421833_102258</name>
</gene>
<dbReference type="SUPFAM" id="SSF53756">
    <property type="entry name" value="UDP-Glycosyltransferase/glycogen phosphorylase"/>
    <property type="match status" value="1"/>
</dbReference>
<evidence type="ECO:0008006" key="3">
    <source>
        <dbReference type="Google" id="ProtNLM"/>
    </source>
</evidence>
<accession>A0A1N6T991</accession>
<evidence type="ECO:0000313" key="2">
    <source>
        <dbReference type="Proteomes" id="UP000186096"/>
    </source>
</evidence>
<reference evidence="2" key="1">
    <citation type="submission" date="2017-01" db="EMBL/GenBank/DDBJ databases">
        <authorList>
            <person name="Varghese N."/>
            <person name="Submissions S."/>
        </authorList>
    </citation>
    <scope>NUCLEOTIDE SEQUENCE [LARGE SCALE GENOMIC DNA]</scope>
    <source>
        <strain evidence="2">ATCC 12950</strain>
    </source>
</reference>
<evidence type="ECO:0000313" key="1">
    <source>
        <dbReference type="EMBL" id="SIQ49666.1"/>
    </source>
</evidence>
<sequence length="133" mass="13723">MTFTGHLPAARVSEFLHAADAGVLPFTAGVTTKSGALLTMLAHGLPTAVTVPDEPDPALPLGEAVAVIRARRDPAAIADAVAPLLDGSGPGRRMGRAARRLAARHSWSRVAAAHRELYETLAGPGRPPGRPDA</sequence>
<dbReference type="Gene3D" id="3.40.50.2000">
    <property type="entry name" value="Glycogen Phosphorylase B"/>
    <property type="match status" value="1"/>
</dbReference>
<keyword evidence="2" id="KW-1185">Reference proteome</keyword>
<proteinExistence type="predicted"/>
<name>A0A1N6T991_9ACTN</name>